<keyword evidence="3" id="KW-0862">Zinc</keyword>
<dbReference type="InterPro" id="IPR011016">
    <property type="entry name" value="Znf_RING-CH"/>
</dbReference>
<dbReference type="SUPFAM" id="SSF57850">
    <property type="entry name" value="RING/U-box"/>
    <property type="match status" value="1"/>
</dbReference>
<evidence type="ECO:0000256" key="5">
    <source>
        <dbReference type="SAM" id="Phobius"/>
    </source>
</evidence>
<evidence type="ECO:0000259" key="6">
    <source>
        <dbReference type="PROSITE" id="PS50089"/>
    </source>
</evidence>
<feature type="domain" description="RING-type" evidence="6">
    <location>
        <begin position="35"/>
        <end position="87"/>
    </location>
</feature>
<evidence type="ECO:0000313" key="9">
    <source>
        <dbReference type="EMBL" id="VFT94654.1"/>
    </source>
</evidence>
<dbReference type="GO" id="GO:0008270">
    <property type="term" value="F:zinc ion binding"/>
    <property type="evidence" value="ECO:0007669"/>
    <property type="project" value="UniProtKB-KW"/>
</dbReference>
<sequence>MQKKPAAAETVEAVLGPVAASIHANVEEDDETPHCYMCMESTRDVEFSPMELIAPCACASLVHRDCLDRWRVSSTTFHAMTRCPTCHTRYEIEEVAVANEAELKTALRREQLWRWVLVVGVIVVGSLLIWLVDAGTPAVFALHWNAMNGQIYHAVGFPNVPRFLVYLALSVAMTAFITGLVAICAWCAQDGNGGAFCDCVSACDDCCWGRRRRRRHGYHGGGGLYVGGDCVQCGECGGECGGEFAMVLAVIIVVGIIFVGIAVIMTAVVGGIGSVVDRRGERRIRSLETQHTRVRNRASVQDIV</sequence>
<evidence type="ECO:0000313" key="8">
    <source>
        <dbReference type="EMBL" id="KAF0690702.1"/>
    </source>
</evidence>
<dbReference type="PROSITE" id="PS51292">
    <property type="entry name" value="ZF_RING_CH"/>
    <property type="match status" value="1"/>
</dbReference>
<dbReference type="AlphaFoldDB" id="A0A485LCD5"/>
<evidence type="ECO:0000259" key="7">
    <source>
        <dbReference type="PROSITE" id="PS51292"/>
    </source>
</evidence>
<protein>
    <submittedName>
        <fullName evidence="9">Aste57867_17912 protein</fullName>
    </submittedName>
</protein>
<dbReference type="Proteomes" id="UP000332933">
    <property type="component" value="Unassembled WGS sequence"/>
</dbReference>
<keyword evidence="5" id="KW-0472">Membrane</keyword>
<feature type="transmembrane region" description="Helical" evidence="5">
    <location>
        <begin position="112"/>
        <end position="132"/>
    </location>
</feature>
<keyword evidence="2 4" id="KW-0863">Zinc-finger</keyword>
<proteinExistence type="predicted"/>
<dbReference type="PROSITE" id="PS50089">
    <property type="entry name" value="ZF_RING_2"/>
    <property type="match status" value="1"/>
</dbReference>
<feature type="transmembrane region" description="Helical" evidence="5">
    <location>
        <begin position="247"/>
        <end position="276"/>
    </location>
</feature>
<dbReference type="EMBL" id="VJMH01006343">
    <property type="protein sequence ID" value="KAF0690702.1"/>
    <property type="molecule type" value="Genomic_DNA"/>
</dbReference>
<feature type="transmembrane region" description="Helical" evidence="5">
    <location>
        <begin position="164"/>
        <end position="188"/>
    </location>
</feature>
<dbReference type="Gene3D" id="3.30.40.10">
    <property type="entry name" value="Zinc/RING finger domain, C3HC4 (zinc finger)"/>
    <property type="match status" value="1"/>
</dbReference>
<keyword evidence="1" id="KW-0479">Metal-binding</keyword>
<evidence type="ECO:0000256" key="4">
    <source>
        <dbReference type="PROSITE-ProRule" id="PRU00175"/>
    </source>
</evidence>
<organism evidence="9 10">
    <name type="scientific">Aphanomyces stellatus</name>
    <dbReference type="NCBI Taxonomy" id="120398"/>
    <lineage>
        <taxon>Eukaryota</taxon>
        <taxon>Sar</taxon>
        <taxon>Stramenopiles</taxon>
        <taxon>Oomycota</taxon>
        <taxon>Saprolegniomycetes</taxon>
        <taxon>Saprolegniales</taxon>
        <taxon>Verrucalvaceae</taxon>
        <taxon>Aphanomyces</taxon>
    </lineage>
</organism>
<evidence type="ECO:0000256" key="1">
    <source>
        <dbReference type="ARBA" id="ARBA00022723"/>
    </source>
</evidence>
<dbReference type="SMART" id="SM00744">
    <property type="entry name" value="RINGv"/>
    <property type="match status" value="1"/>
</dbReference>
<reference evidence="9 10" key="1">
    <citation type="submission" date="2019-03" db="EMBL/GenBank/DDBJ databases">
        <authorList>
            <person name="Gaulin E."/>
            <person name="Dumas B."/>
        </authorList>
    </citation>
    <scope>NUCLEOTIDE SEQUENCE [LARGE SCALE GENOMIC DNA]</scope>
    <source>
        <strain evidence="9">CBS 568.67</strain>
    </source>
</reference>
<dbReference type="InterPro" id="IPR013083">
    <property type="entry name" value="Znf_RING/FYVE/PHD"/>
</dbReference>
<keyword evidence="5" id="KW-0812">Transmembrane</keyword>
<evidence type="ECO:0000256" key="2">
    <source>
        <dbReference type="ARBA" id="ARBA00022771"/>
    </source>
</evidence>
<gene>
    <name evidence="9" type="primary">Aste57867_17912</name>
    <name evidence="8" type="ORF">As57867_017851</name>
    <name evidence="9" type="ORF">ASTE57867_17912</name>
</gene>
<accession>A0A485LCD5</accession>
<dbReference type="InterPro" id="IPR001841">
    <property type="entry name" value="Znf_RING"/>
</dbReference>
<evidence type="ECO:0000313" key="10">
    <source>
        <dbReference type="Proteomes" id="UP000332933"/>
    </source>
</evidence>
<keyword evidence="10" id="KW-1185">Reference proteome</keyword>
<dbReference type="PANTHER" id="PTHR46347:SF1">
    <property type="entry name" value="RING_FYVE_PHD ZINC FINGER SUPERFAMILY PROTEIN"/>
    <property type="match status" value="1"/>
</dbReference>
<dbReference type="EMBL" id="CAADRA010006364">
    <property type="protein sequence ID" value="VFT94654.1"/>
    <property type="molecule type" value="Genomic_DNA"/>
</dbReference>
<feature type="domain" description="RING-CH-type" evidence="7">
    <location>
        <begin position="27"/>
        <end position="93"/>
    </location>
</feature>
<name>A0A485LCD5_9STRA</name>
<reference evidence="8" key="2">
    <citation type="submission" date="2019-06" db="EMBL/GenBank/DDBJ databases">
        <title>Genomics analysis of Aphanomyces spp. identifies a new class of oomycete effector associated with host adaptation.</title>
        <authorList>
            <person name="Gaulin E."/>
        </authorList>
    </citation>
    <scope>NUCLEOTIDE SEQUENCE</scope>
    <source>
        <strain evidence="8">CBS 578.67</strain>
    </source>
</reference>
<keyword evidence="5" id="KW-1133">Transmembrane helix</keyword>
<evidence type="ECO:0000256" key="3">
    <source>
        <dbReference type="ARBA" id="ARBA00022833"/>
    </source>
</evidence>
<dbReference type="PANTHER" id="PTHR46347">
    <property type="entry name" value="RING/FYVE/PHD ZINC FINGER SUPERFAMILY PROTEIN"/>
    <property type="match status" value="1"/>
</dbReference>